<evidence type="ECO:0000256" key="2">
    <source>
        <dbReference type="ARBA" id="ARBA00022679"/>
    </source>
</evidence>
<dbReference type="PANTHER" id="PTHR12246">
    <property type="entry name" value="PALMITOYLTRANSFERASE ZDHHC16"/>
    <property type="match status" value="1"/>
</dbReference>
<comment type="caution">
    <text evidence="9">The sequence shown here is derived from an EMBL/GenBank/DDBJ whole genome shotgun (WGS) entry which is preliminary data.</text>
</comment>
<proteinExistence type="inferred from homology"/>
<evidence type="ECO:0000313" key="10">
    <source>
        <dbReference type="Proteomes" id="UP000659654"/>
    </source>
</evidence>
<evidence type="ECO:0000256" key="6">
    <source>
        <dbReference type="ARBA" id="ARBA00023315"/>
    </source>
</evidence>
<keyword evidence="10" id="KW-1185">Reference proteome</keyword>
<comment type="catalytic activity">
    <reaction evidence="7">
        <text>L-cysteinyl-[protein] + hexadecanoyl-CoA = S-hexadecanoyl-L-cysteinyl-[protein] + CoA</text>
        <dbReference type="Rhea" id="RHEA:36683"/>
        <dbReference type="Rhea" id="RHEA-COMP:10131"/>
        <dbReference type="Rhea" id="RHEA-COMP:11032"/>
        <dbReference type="ChEBI" id="CHEBI:29950"/>
        <dbReference type="ChEBI" id="CHEBI:57287"/>
        <dbReference type="ChEBI" id="CHEBI:57379"/>
        <dbReference type="ChEBI" id="CHEBI:74151"/>
        <dbReference type="EC" id="2.3.1.225"/>
    </reaction>
</comment>
<evidence type="ECO:0000313" key="9">
    <source>
        <dbReference type="EMBL" id="CAD5222023.1"/>
    </source>
</evidence>
<dbReference type="GO" id="GO:0019706">
    <property type="term" value="F:protein-cysteine S-palmitoyltransferase activity"/>
    <property type="evidence" value="ECO:0007669"/>
    <property type="project" value="UniProtKB-EC"/>
</dbReference>
<dbReference type="Pfam" id="PF01529">
    <property type="entry name" value="DHHC"/>
    <property type="match status" value="1"/>
</dbReference>
<feature type="transmembrane region" description="Helical" evidence="7">
    <location>
        <begin position="149"/>
        <end position="170"/>
    </location>
</feature>
<evidence type="ECO:0000259" key="8">
    <source>
        <dbReference type="Pfam" id="PF01529"/>
    </source>
</evidence>
<dbReference type="PROSITE" id="PS50216">
    <property type="entry name" value="DHHC"/>
    <property type="match status" value="1"/>
</dbReference>
<feature type="domain" description="Palmitoyltransferase DHHC" evidence="8">
    <location>
        <begin position="99"/>
        <end position="240"/>
    </location>
</feature>
<evidence type="ECO:0000256" key="4">
    <source>
        <dbReference type="ARBA" id="ARBA00022989"/>
    </source>
</evidence>
<evidence type="ECO:0000256" key="7">
    <source>
        <dbReference type="RuleBase" id="RU079119"/>
    </source>
</evidence>
<dbReference type="Proteomes" id="UP000582659">
    <property type="component" value="Unassembled WGS sequence"/>
</dbReference>
<dbReference type="EMBL" id="CAJFCV020000003">
    <property type="protein sequence ID" value="CAG9108978.1"/>
    <property type="molecule type" value="Genomic_DNA"/>
</dbReference>
<evidence type="ECO:0000256" key="3">
    <source>
        <dbReference type="ARBA" id="ARBA00022692"/>
    </source>
</evidence>
<dbReference type="Proteomes" id="UP000659654">
    <property type="component" value="Unassembled WGS sequence"/>
</dbReference>
<feature type="transmembrane region" description="Helical" evidence="7">
    <location>
        <begin position="201"/>
        <end position="227"/>
    </location>
</feature>
<dbReference type="EC" id="2.3.1.225" evidence="7"/>
<gene>
    <name evidence="9" type="ORF">BXYJ_LOCUS6991</name>
</gene>
<protein>
    <recommendedName>
        <fullName evidence="7">Palmitoyltransferase</fullName>
        <ecNumber evidence="7">2.3.1.225</ecNumber>
    </recommendedName>
</protein>
<name>A0A7I8WIG6_BURXY</name>
<evidence type="ECO:0000256" key="5">
    <source>
        <dbReference type="ARBA" id="ARBA00023136"/>
    </source>
</evidence>
<comment type="subcellular location">
    <subcellularLocation>
        <location evidence="1">Membrane</location>
        <topology evidence="1">Multi-pass membrane protein</topology>
    </subcellularLocation>
</comment>
<comment type="domain">
    <text evidence="7">The DHHC domain is required for palmitoyltransferase activity.</text>
</comment>
<dbReference type="AlphaFoldDB" id="A0A7I8WIG6"/>
<dbReference type="GO" id="GO:0016020">
    <property type="term" value="C:membrane"/>
    <property type="evidence" value="ECO:0007669"/>
    <property type="project" value="UniProtKB-SubCell"/>
</dbReference>
<keyword evidence="5 7" id="KW-0472">Membrane</keyword>
<accession>A0A7I8WIG6</accession>
<comment type="similarity">
    <text evidence="7">Belongs to the DHHC palmitoyltransferase family.</text>
</comment>
<feature type="transmembrane region" description="Helical" evidence="7">
    <location>
        <begin position="61"/>
        <end position="83"/>
    </location>
</feature>
<keyword evidence="6 7" id="KW-0012">Acyltransferase</keyword>
<keyword evidence="3 7" id="KW-0812">Transmembrane</keyword>
<feature type="transmembrane region" description="Helical" evidence="7">
    <location>
        <begin position="32"/>
        <end position="55"/>
    </location>
</feature>
<dbReference type="OrthoDB" id="331948at2759"/>
<dbReference type="InterPro" id="IPR001594">
    <property type="entry name" value="Palmitoyltrfase_DHHC"/>
</dbReference>
<keyword evidence="2 7" id="KW-0808">Transferase</keyword>
<evidence type="ECO:0000256" key="1">
    <source>
        <dbReference type="ARBA" id="ARBA00004141"/>
    </source>
</evidence>
<organism evidence="9 10">
    <name type="scientific">Bursaphelenchus xylophilus</name>
    <name type="common">Pinewood nematode worm</name>
    <name type="synonym">Aphelenchoides xylophilus</name>
    <dbReference type="NCBI Taxonomy" id="6326"/>
    <lineage>
        <taxon>Eukaryota</taxon>
        <taxon>Metazoa</taxon>
        <taxon>Ecdysozoa</taxon>
        <taxon>Nematoda</taxon>
        <taxon>Chromadorea</taxon>
        <taxon>Rhabditida</taxon>
        <taxon>Tylenchina</taxon>
        <taxon>Tylenchomorpha</taxon>
        <taxon>Aphelenchoidea</taxon>
        <taxon>Aphelenchoididae</taxon>
        <taxon>Bursaphelenchus</taxon>
    </lineage>
</organism>
<dbReference type="EMBL" id="CAJFDI010000003">
    <property type="protein sequence ID" value="CAD5222023.1"/>
    <property type="molecule type" value="Genomic_DNA"/>
</dbReference>
<dbReference type="InterPro" id="IPR039859">
    <property type="entry name" value="PFA4/ZDH16/20/ERF2-like"/>
</dbReference>
<sequence length="300" mass="35419">MVYDQSFIIIRDDEHRIPIPEKWRDYSVCFEILRYIFFCMMFFITFFVVFIAGPFELMYKSGWIILAFYVVSAYLMTNVLYHYHKACSLKPIKMRQLDRDPICSMCKTYKPSNAHHCQMCDTCVFDMDHHCAWINNCVGAHNHRHFFQFLVFLFLGAIVLVINSTNTFYYGFYVGNDQAYCNNTQLSYLLWRDLLCSYGNLPIYFCIVGAFYLSFVTIIMVGSLVYWNFAMISFGTTLVKVLRNEGAPVWKIALCPLLAPHFKRNWRRFLGLRGRRSCCRRLLLPSGHKDYNQMEAESYS</sequence>
<reference evidence="9" key="1">
    <citation type="submission" date="2020-09" db="EMBL/GenBank/DDBJ databases">
        <authorList>
            <person name="Kikuchi T."/>
        </authorList>
    </citation>
    <scope>NUCLEOTIDE SEQUENCE</scope>
    <source>
        <strain evidence="9">Ka4C1</strain>
    </source>
</reference>
<keyword evidence="4 7" id="KW-1133">Transmembrane helix</keyword>